<dbReference type="EMBL" id="CP039355">
    <property type="protein sequence ID" value="QCE16166.1"/>
    <property type="molecule type" value="Genomic_DNA"/>
</dbReference>
<sequence length="53" mass="5890">MNTLAKSEPVSSSGSSSSTYEVPELDANDMDRVAENTFRRKVLDLRAHRLHAV</sequence>
<dbReference type="AlphaFoldDB" id="A0A4D6NU12"/>
<protein>
    <submittedName>
        <fullName evidence="2">Uncharacterized protein</fullName>
    </submittedName>
</protein>
<evidence type="ECO:0000256" key="1">
    <source>
        <dbReference type="SAM" id="MobiDB-lite"/>
    </source>
</evidence>
<evidence type="ECO:0000313" key="4">
    <source>
        <dbReference type="Proteomes" id="UP000501690"/>
    </source>
</evidence>
<keyword evidence="4" id="KW-1185">Reference proteome</keyword>
<dbReference type="EMBL" id="CP039355">
    <property type="protein sequence ID" value="QCE16164.1"/>
    <property type="molecule type" value="Genomic_DNA"/>
</dbReference>
<reference evidence="2 4" key="1">
    <citation type="submission" date="2019-04" db="EMBL/GenBank/DDBJ databases">
        <title>An improved genome assembly and genetic linkage map for asparagus bean, Vigna unguiculata ssp. sesquipedialis.</title>
        <authorList>
            <person name="Xia Q."/>
            <person name="Zhang R."/>
            <person name="Dong Y."/>
        </authorList>
    </citation>
    <scope>NUCLEOTIDE SEQUENCE [LARGE SCALE GENOMIC DNA]</scope>
    <source>
        <tissue evidence="2">Leaf</tissue>
    </source>
</reference>
<organism evidence="2 4">
    <name type="scientific">Vigna unguiculata</name>
    <name type="common">Cowpea</name>
    <dbReference type="NCBI Taxonomy" id="3917"/>
    <lineage>
        <taxon>Eukaryota</taxon>
        <taxon>Viridiplantae</taxon>
        <taxon>Streptophyta</taxon>
        <taxon>Embryophyta</taxon>
        <taxon>Tracheophyta</taxon>
        <taxon>Spermatophyta</taxon>
        <taxon>Magnoliopsida</taxon>
        <taxon>eudicotyledons</taxon>
        <taxon>Gunneridae</taxon>
        <taxon>Pentapetalae</taxon>
        <taxon>rosids</taxon>
        <taxon>fabids</taxon>
        <taxon>Fabales</taxon>
        <taxon>Fabaceae</taxon>
        <taxon>Papilionoideae</taxon>
        <taxon>50 kb inversion clade</taxon>
        <taxon>NPAAA clade</taxon>
        <taxon>indigoferoid/millettioid clade</taxon>
        <taxon>Phaseoleae</taxon>
        <taxon>Vigna</taxon>
    </lineage>
</organism>
<accession>A0A4D6NU12</accession>
<feature type="region of interest" description="Disordered" evidence="1">
    <location>
        <begin position="1"/>
        <end position="32"/>
    </location>
</feature>
<evidence type="ECO:0000313" key="3">
    <source>
        <dbReference type="EMBL" id="QCE16166.1"/>
    </source>
</evidence>
<evidence type="ECO:0000313" key="2">
    <source>
        <dbReference type="EMBL" id="QCE16164.1"/>
    </source>
</evidence>
<dbReference type="Proteomes" id="UP000501690">
    <property type="component" value="Linkage Group LG11"/>
</dbReference>
<name>A0A4D6NU12_VIGUN</name>
<gene>
    <name evidence="2" type="ORF">DEO72_LG11g3177</name>
    <name evidence="3" type="ORF">DEO72_LG11g3179</name>
</gene>
<proteinExistence type="predicted"/>